<dbReference type="GO" id="GO:0005198">
    <property type="term" value="F:structural molecule activity"/>
    <property type="evidence" value="ECO:0007669"/>
    <property type="project" value="InterPro"/>
</dbReference>
<dbReference type="EMBL" id="FNOU01000020">
    <property type="protein sequence ID" value="SDY20714.1"/>
    <property type="molecule type" value="Genomic_DNA"/>
</dbReference>
<dbReference type="NCBIfam" id="TIGR04502">
    <property type="entry name" value="microcomp_EutL"/>
    <property type="match status" value="1"/>
</dbReference>
<dbReference type="Gene3D" id="3.30.70.1710">
    <property type="match status" value="2"/>
</dbReference>
<reference evidence="5" key="1">
    <citation type="submission" date="2016-10" db="EMBL/GenBank/DDBJ databases">
        <authorList>
            <person name="Varghese N."/>
            <person name="Submissions S."/>
        </authorList>
    </citation>
    <scope>NUCLEOTIDE SEQUENCE [LARGE SCALE GENOMIC DNA]</scope>
    <source>
        <strain evidence="5">VPI 5359</strain>
    </source>
</reference>
<keyword evidence="2" id="KW-1283">Bacterial microcompartment</keyword>
<gene>
    <name evidence="4" type="ORF">SAMN04488579_12016</name>
</gene>
<dbReference type="CDD" id="cd07050">
    <property type="entry name" value="BMC_EutL_repeat2"/>
    <property type="match status" value="1"/>
</dbReference>
<dbReference type="RefSeq" id="WP_090246378.1">
    <property type="nucleotide sequence ID" value="NZ_FNOU01000020.1"/>
</dbReference>
<dbReference type="InterPro" id="IPR037233">
    <property type="entry name" value="CcmK-like_sf"/>
</dbReference>
<evidence type="ECO:0000256" key="1">
    <source>
        <dbReference type="ARBA" id="ARBA00024322"/>
    </source>
</evidence>
<dbReference type="STRING" id="1528.SAMN04488579_12016"/>
<name>A0A1H3I0Z3_EUBBA</name>
<dbReference type="PIRSF" id="PIRSF012290">
    <property type="entry name" value="EutL_PduB"/>
    <property type="match status" value="1"/>
</dbReference>
<dbReference type="InterPro" id="IPR009193">
    <property type="entry name" value="EutL_PduB"/>
</dbReference>
<accession>A0A1H3I0Z3</accession>
<dbReference type="PROSITE" id="PS51931">
    <property type="entry name" value="BMC_CP"/>
    <property type="match status" value="2"/>
</dbReference>
<dbReference type="InterPro" id="IPR030983">
    <property type="entry name" value="EutL"/>
</dbReference>
<comment type="subcellular location">
    <subcellularLocation>
        <location evidence="1">Bacterial microcompartment</location>
    </subcellularLocation>
</comment>
<feature type="domain" description="BMC circularly permuted" evidence="3">
    <location>
        <begin position="1"/>
        <end position="110"/>
    </location>
</feature>
<evidence type="ECO:0000313" key="5">
    <source>
        <dbReference type="Proteomes" id="UP000199652"/>
    </source>
</evidence>
<dbReference type="AlphaFoldDB" id="A0A1H3I0Z3"/>
<dbReference type="OrthoDB" id="3283at2"/>
<keyword evidence="5" id="KW-1185">Reference proteome</keyword>
<dbReference type="GO" id="GO:0031469">
    <property type="term" value="C:bacterial microcompartment"/>
    <property type="evidence" value="ECO:0007669"/>
    <property type="project" value="UniProtKB-SubCell"/>
</dbReference>
<evidence type="ECO:0000259" key="3">
    <source>
        <dbReference type="PROSITE" id="PS51931"/>
    </source>
</evidence>
<evidence type="ECO:0000313" key="4">
    <source>
        <dbReference type="EMBL" id="SDY20714.1"/>
    </source>
</evidence>
<feature type="domain" description="BMC circularly permuted" evidence="3">
    <location>
        <begin position="111"/>
        <end position="217"/>
    </location>
</feature>
<dbReference type="NCBIfam" id="NF011934">
    <property type="entry name" value="PRK15405.1"/>
    <property type="match status" value="1"/>
</dbReference>
<dbReference type="Proteomes" id="UP000199652">
    <property type="component" value="Unassembled WGS sequence"/>
</dbReference>
<organism evidence="4 5">
    <name type="scientific">Eubacterium barkeri</name>
    <name type="common">Clostridium barkeri</name>
    <dbReference type="NCBI Taxonomy" id="1528"/>
    <lineage>
        <taxon>Bacteria</taxon>
        <taxon>Bacillati</taxon>
        <taxon>Bacillota</taxon>
        <taxon>Clostridia</taxon>
        <taxon>Eubacteriales</taxon>
        <taxon>Eubacteriaceae</taxon>
        <taxon>Eubacterium</taxon>
    </lineage>
</organism>
<dbReference type="SUPFAM" id="SSF143414">
    <property type="entry name" value="CcmK-like"/>
    <property type="match status" value="1"/>
</dbReference>
<dbReference type="SMART" id="SM00877">
    <property type="entry name" value="BMC"/>
    <property type="match status" value="2"/>
</dbReference>
<proteinExistence type="predicted"/>
<dbReference type="InterPro" id="IPR044870">
    <property type="entry name" value="BMC_CP"/>
</dbReference>
<evidence type="ECO:0000256" key="2">
    <source>
        <dbReference type="ARBA" id="ARBA00024446"/>
    </source>
</evidence>
<dbReference type="InterPro" id="IPR000249">
    <property type="entry name" value="BMC_dom"/>
</dbReference>
<dbReference type="Pfam" id="PF00936">
    <property type="entry name" value="BMC"/>
    <property type="match status" value="1"/>
</dbReference>
<sequence length="217" mass="22698">MKGDFLKTNVLATKLIPNVNPEMAKALKLPKNLKALALITADCDDVTYTALDEATKKAEVQVVYAKSFYGGADNANTKLAGEIIGILAGENPAEVKSGLDACVDTIENTAHFISANADDSICYYAHCIARTGSYLSKGAGVREGEALAYLIAPPLEAMYAVDAAMKAADVQLCELYAPPSETNFGGALLTGSQSACKSACDAFATAVEYVAENPLEG</sequence>
<protein>
    <submittedName>
        <fullName evidence="4">Ethanolamine utilization protein EutL</fullName>
    </submittedName>
</protein>